<sequence>MRTLKTENYSINTHKYSKIRMFEVKKCDGTYYIVMFHNNFKK</sequence>
<protein>
    <submittedName>
        <fullName evidence="1">Uncharacterized protein</fullName>
    </submittedName>
</protein>
<name>A0A3D9UCT9_9GAMM</name>
<proteinExistence type="predicted"/>
<keyword evidence="2" id="KW-1185">Reference proteome</keyword>
<comment type="caution">
    <text evidence="1">The sequence shown here is derived from an EMBL/GenBank/DDBJ whole genome shotgun (WGS) entry which is preliminary data.</text>
</comment>
<dbReference type="AlphaFoldDB" id="A0A3D9UCT9"/>
<reference evidence="1 2" key="1">
    <citation type="submission" date="2018-08" db="EMBL/GenBank/DDBJ databases">
        <title>Genomic Encyclopedia of Archaeal and Bacterial Type Strains, Phase II (KMG-II): from individual species to whole genera.</title>
        <authorList>
            <person name="Goeker M."/>
        </authorList>
    </citation>
    <scope>NUCLEOTIDE SEQUENCE [LARGE SCALE GENOMIC DNA]</scope>
    <source>
        <strain evidence="1 2">DSM 17905</strain>
    </source>
</reference>
<evidence type="ECO:0000313" key="2">
    <source>
        <dbReference type="Proteomes" id="UP000256294"/>
    </source>
</evidence>
<gene>
    <name evidence="1" type="ORF">BDD26_2053</name>
</gene>
<accession>A0A3D9UCT9</accession>
<evidence type="ECO:0000313" key="1">
    <source>
        <dbReference type="EMBL" id="REF27292.1"/>
    </source>
</evidence>
<dbReference type="EMBL" id="QTUB01000001">
    <property type="protein sequence ID" value="REF27292.1"/>
    <property type="molecule type" value="Genomic_DNA"/>
</dbReference>
<dbReference type="Proteomes" id="UP000256294">
    <property type="component" value="Unassembled WGS sequence"/>
</dbReference>
<organism evidence="1 2">
    <name type="scientific">Xenorhabdus cabanillasii</name>
    <dbReference type="NCBI Taxonomy" id="351673"/>
    <lineage>
        <taxon>Bacteria</taxon>
        <taxon>Pseudomonadati</taxon>
        <taxon>Pseudomonadota</taxon>
        <taxon>Gammaproteobacteria</taxon>
        <taxon>Enterobacterales</taxon>
        <taxon>Morganellaceae</taxon>
        <taxon>Xenorhabdus</taxon>
    </lineage>
</organism>